<gene>
    <name evidence="1" type="ORF">ULMA_03570</name>
</gene>
<dbReference type="EMBL" id="BKCG01000001">
    <property type="protein sequence ID" value="GER58249.1"/>
    <property type="molecule type" value="Genomic_DNA"/>
</dbReference>
<protein>
    <submittedName>
        <fullName evidence="1">Uncharacterized protein</fullName>
    </submittedName>
</protein>
<dbReference type="AlphaFoldDB" id="A0A5J4IM60"/>
<organism evidence="1 2">
    <name type="scientific">Patiriisocius marinus</name>
    <dbReference type="NCBI Taxonomy" id="1397112"/>
    <lineage>
        <taxon>Bacteria</taxon>
        <taxon>Pseudomonadati</taxon>
        <taxon>Bacteroidota</taxon>
        <taxon>Flavobacteriia</taxon>
        <taxon>Flavobacteriales</taxon>
        <taxon>Flavobacteriaceae</taxon>
        <taxon>Patiriisocius</taxon>
    </lineage>
</organism>
<evidence type="ECO:0000313" key="2">
    <source>
        <dbReference type="Proteomes" id="UP000326509"/>
    </source>
</evidence>
<name>A0A5J4IM60_9FLAO</name>
<keyword evidence="2" id="KW-1185">Reference proteome</keyword>
<sequence length="229" mass="26941">MTPEIQKKIAESFFHKYAETELNIELNENEFGLFQKGVFAASMDEKWNIFIEDSSIFFVRSWTDNCIFKVGFEKNNGKTILNNLKVTRDKLQYKSTDIEYDTNMFKKVLEIYLKRKDLYPDKRINLPLIQRTIEKHKIDYESKNHISSQSIELILKMYDALIMSSSKLINVIGIEELRKNTAEFKAEYELLSLHLSEKENPRNSITFFFNQNGTELIGKIIIERRKASG</sequence>
<accession>A0A5J4IM60</accession>
<comment type="caution">
    <text evidence="1">The sequence shown here is derived from an EMBL/GenBank/DDBJ whole genome shotgun (WGS) entry which is preliminary data.</text>
</comment>
<proteinExistence type="predicted"/>
<evidence type="ECO:0000313" key="1">
    <source>
        <dbReference type="EMBL" id="GER58249.1"/>
    </source>
</evidence>
<dbReference type="Proteomes" id="UP000326509">
    <property type="component" value="Unassembled WGS sequence"/>
</dbReference>
<reference evidence="1 2" key="1">
    <citation type="submission" date="2019-08" db="EMBL/GenBank/DDBJ databases">
        <title>Draft genome sequence of Ulvibacter marinus type strain NBRC 109484.</title>
        <authorList>
            <person name="Kawano K."/>
            <person name="Ushijima N."/>
            <person name="Kihara M."/>
            <person name="Itoh H."/>
        </authorList>
    </citation>
    <scope>NUCLEOTIDE SEQUENCE [LARGE SCALE GENOMIC DNA]</scope>
    <source>
        <strain evidence="1 2">NBRC 109484</strain>
    </source>
</reference>
<dbReference type="OrthoDB" id="754271at2"/>
<dbReference type="RefSeq" id="WP_151672336.1">
    <property type="nucleotide sequence ID" value="NZ_BKCG01000001.1"/>
</dbReference>